<sequence>MPWNPDIYNQFKDIRFKPFFDLMSLISNKNLDNAIDVGCGTGEQTAILSKHFANTNFVGIDSSTEMLEKSSHLQTEHLKFEQQTIEDFAQGIQTYDLIFSNAALQWSDTHKELFQKIISKLNRNGQLAIQMPVQTENTLNQILLKMVQEPNYAQQLNGFVRHSPVLSIDDYTQLLFDNGLTDINISLKVYPIIASSATELFNFISGSALVPYFERLTDTERIAFKEDFVNRIHMHYNKFPAIYPFKRILMYGTKND</sequence>
<dbReference type="Gene3D" id="1.10.150.290">
    <property type="entry name" value="S-adenosyl-L-methionine-dependent methyltransferases"/>
    <property type="match status" value="1"/>
</dbReference>
<keyword evidence="2" id="KW-0489">Methyltransferase</keyword>
<keyword evidence="3" id="KW-1185">Reference proteome</keyword>
<dbReference type="CDD" id="cd02440">
    <property type="entry name" value="AdoMet_MTases"/>
    <property type="match status" value="1"/>
</dbReference>
<dbReference type="GO" id="GO:0032259">
    <property type="term" value="P:methylation"/>
    <property type="evidence" value="ECO:0007669"/>
    <property type="project" value="UniProtKB-KW"/>
</dbReference>
<reference evidence="2 3" key="1">
    <citation type="submission" date="2024-12" db="EMBL/GenBank/DDBJ databases">
        <authorList>
            <person name="Hu S."/>
        </authorList>
    </citation>
    <scope>NUCLEOTIDE SEQUENCE [LARGE SCALE GENOMIC DNA]</scope>
    <source>
        <strain evidence="2 3">THG-T11</strain>
    </source>
</reference>
<dbReference type="Gene3D" id="3.40.50.150">
    <property type="entry name" value="Vaccinia Virus protein VP39"/>
    <property type="match status" value="1"/>
</dbReference>
<dbReference type="SUPFAM" id="SSF53335">
    <property type="entry name" value="S-adenosyl-L-methionine-dependent methyltransferases"/>
    <property type="match status" value="1"/>
</dbReference>
<gene>
    <name evidence="2" type="ORF">E6A44_017195</name>
</gene>
<dbReference type="RefSeq" id="WP_138724423.1">
    <property type="nucleotide sequence ID" value="NZ_SSHJ02000009.1"/>
</dbReference>
<accession>A0ABW9JBM7</accession>
<dbReference type="Pfam" id="PF13847">
    <property type="entry name" value="Methyltransf_31"/>
    <property type="match status" value="1"/>
</dbReference>
<dbReference type="PANTHER" id="PTHR43861:SF1">
    <property type="entry name" value="TRANS-ACONITATE 2-METHYLTRANSFERASE"/>
    <property type="match status" value="1"/>
</dbReference>
<evidence type="ECO:0000313" key="2">
    <source>
        <dbReference type="EMBL" id="MFN0257330.1"/>
    </source>
</evidence>
<dbReference type="PANTHER" id="PTHR43861">
    <property type="entry name" value="TRANS-ACONITATE 2-METHYLTRANSFERASE-RELATED"/>
    <property type="match status" value="1"/>
</dbReference>
<keyword evidence="2" id="KW-0808">Transferase</keyword>
<protein>
    <submittedName>
        <fullName evidence="2">Methyltransferase domain-containing protein</fullName>
    </submittedName>
</protein>
<name>A0ABW9JBM7_9SPHI</name>
<dbReference type="Proteomes" id="UP001517247">
    <property type="component" value="Unassembled WGS sequence"/>
</dbReference>
<comment type="caution">
    <text evidence="2">The sequence shown here is derived from an EMBL/GenBank/DDBJ whole genome shotgun (WGS) entry which is preliminary data.</text>
</comment>
<dbReference type="GO" id="GO:0008168">
    <property type="term" value="F:methyltransferase activity"/>
    <property type="evidence" value="ECO:0007669"/>
    <property type="project" value="UniProtKB-KW"/>
</dbReference>
<dbReference type="InterPro" id="IPR023149">
    <property type="entry name" value="Trans_acon_MeTrfase_C"/>
</dbReference>
<dbReference type="InterPro" id="IPR025714">
    <property type="entry name" value="Methyltranfer_dom"/>
</dbReference>
<proteinExistence type="predicted"/>
<dbReference type="InterPro" id="IPR029063">
    <property type="entry name" value="SAM-dependent_MTases_sf"/>
</dbReference>
<evidence type="ECO:0000259" key="1">
    <source>
        <dbReference type="Pfam" id="PF13847"/>
    </source>
</evidence>
<feature type="domain" description="Methyltransferase" evidence="1">
    <location>
        <begin position="32"/>
        <end position="151"/>
    </location>
</feature>
<evidence type="ECO:0000313" key="3">
    <source>
        <dbReference type="Proteomes" id="UP001517247"/>
    </source>
</evidence>
<organism evidence="2 3">
    <name type="scientific">Pedobacter ureilyticus</name>
    <dbReference type="NCBI Taxonomy" id="1393051"/>
    <lineage>
        <taxon>Bacteria</taxon>
        <taxon>Pseudomonadati</taxon>
        <taxon>Bacteroidota</taxon>
        <taxon>Sphingobacteriia</taxon>
        <taxon>Sphingobacteriales</taxon>
        <taxon>Sphingobacteriaceae</taxon>
        <taxon>Pedobacter</taxon>
    </lineage>
</organism>
<dbReference type="EMBL" id="SSHJ02000009">
    <property type="protein sequence ID" value="MFN0257330.1"/>
    <property type="molecule type" value="Genomic_DNA"/>
</dbReference>